<dbReference type="RefSeq" id="WP_144858915.1">
    <property type="nucleotide sequence ID" value="NZ_VMTR01000082.1"/>
</dbReference>
<keyword evidence="2" id="KW-0378">Hydrolase</keyword>
<accession>A0A558G9K3</accession>
<keyword evidence="1" id="KW-0472">Membrane</keyword>
<feature type="transmembrane region" description="Helical" evidence="1">
    <location>
        <begin position="92"/>
        <end position="113"/>
    </location>
</feature>
<dbReference type="EMBL" id="VMTR01000082">
    <property type="protein sequence ID" value="TVT94435.1"/>
    <property type="molecule type" value="Genomic_DNA"/>
</dbReference>
<comment type="caution">
    <text evidence="2">The sequence shown here is derived from an EMBL/GenBank/DDBJ whole genome shotgun (WGS) entry which is preliminary data.</text>
</comment>
<sequence>MPDLLSHALLAYTIATVASWRYEWITRPYVTVAMAGAFIPDMTKVRLLIPSARVEQLLGIPFEWGGLHTAGAALCSVLVGVLLVPESERSRVFALLSVGAASHLIADAFLLKPTGLSYPLFWPLTRLHPPTPGLYLSTDIEPSIVFGAIALTVYVITRLQTDRASS</sequence>
<dbReference type="InterPro" id="IPR007404">
    <property type="entry name" value="YdjM-like"/>
</dbReference>
<keyword evidence="1" id="KW-1133">Transmembrane helix</keyword>
<feature type="transmembrane region" description="Helical" evidence="1">
    <location>
        <begin position="133"/>
        <end position="156"/>
    </location>
</feature>
<organism evidence="2 3">
    <name type="scientific">Haloferax volcanii</name>
    <name type="common">Halobacterium volcanii</name>
    <dbReference type="NCBI Taxonomy" id="2246"/>
    <lineage>
        <taxon>Archaea</taxon>
        <taxon>Methanobacteriati</taxon>
        <taxon>Methanobacteriota</taxon>
        <taxon>Stenosarchaea group</taxon>
        <taxon>Halobacteria</taxon>
        <taxon>Halobacteriales</taxon>
        <taxon>Haloferacaceae</taxon>
        <taxon>Haloferax</taxon>
    </lineage>
</organism>
<evidence type="ECO:0000256" key="1">
    <source>
        <dbReference type="SAM" id="Phobius"/>
    </source>
</evidence>
<keyword evidence="1" id="KW-0812">Transmembrane</keyword>
<evidence type="ECO:0000313" key="3">
    <source>
        <dbReference type="Proteomes" id="UP000320212"/>
    </source>
</evidence>
<dbReference type="Proteomes" id="UP000320212">
    <property type="component" value="Unassembled WGS sequence"/>
</dbReference>
<gene>
    <name evidence="2" type="ORF">FQA18_11930</name>
</gene>
<reference evidence="2 3" key="1">
    <citation type="submission" date="2019-07" db="EMBL/GenBank/DDBJ databases">
        <title>Draft genome sequence of Haloferax volcanii SS0101, isolated from salt farm in Samut Sakhon, Thailand.</title>
        <authorList>
            <person name="Wanthongcharoen S."/>
            <person name="Yamprayoonswat W."/>
            <person name="Ruangsuj P."/>
            <person name="Thongpramul N."/>
            <person name="Jumpathong W."/>
            <person name="Sittihan S."/>
            <person name="Kanjanavas P."/>
            <person name="Yasawong M."/>
        </authorList>
    </citation>
    <scope>NUCLEOTIDE SEQUENCE [LARGE SCALE GENOMIC DNA]</scope>
    <source>
        <strain evidence="2 3">SS0101</strain>
    </source>
</reference>
<name>A0A558G9K3_HALVO</name>
<protein>
    <submittedName>
        <fullName evidence="2">Metal-dependent hydrolase</fullName>
    </submittedName>
</protein>
<feature type="transmembrane region" description="Helical" evidence="1">
    <location>
        <begin position="67"/>
        <end position="85"/>
    </location>
</feature>
<dbReference type="Pfam" id="PF04307">
    <property type="entry name" value="YdjM"/>
    <property type="match status" value="1"/>
</dbReference>
<dbReference type="GO" id="GO:0016787">
    <property type="term" value="F:hydrolase activity"/>
    <property type="evidence" value="ECO:0007669"/>
    <property type="project" value="UniProtKB-KW"/>
</dbReference>
<evidence type="ECO:0000313" key="2">
    <source>
        <dbReference type="EMBL" id="TVT94435.1"/>
    </source>
</evidence>
<proteinExistence type="predicted"/>
<dbReference type="AlphaFoldDB" id="A0A558G9K3"/>